<feature type="domain" description="PAS" evidence="17">
    <location>
        <begin position="595"/>
        <end position="647"/>
    </location>
</feature>
<feature type="compositionally biased region" description="Low complexity" evidence="14">
    <location>
        <begin position="1591"/>
        <end position="1612"/>
    </location>
</feature>
<comment type="catalytic activity">
    <reaction evidence="1">
        <text>ATP + protein L-histidine = ADP + protein N-phospho-L-histidine.</text>
        <dbReference type="EC" id="2.7.13.3"/>
    </reaction>
</comment>
<dbReference type="Gene3D" id="1.20.120.160">
    <property type="entry name" value="HPT domain"/>
    <property type="match status" value="1"/>
</dbReference>
<dbReference type="CDD" id="cd16922">
    <property type="entry name" value="HATPase_EvgS-ArcB-TorS-like"/>
    <property type="match status" value="1"/>
</dbReference>
<evidence type="ECO:0000256" key="3">
    <source>
        <dbReference type="ARBA" id="ARBA00022553"/>
    </source>
</evidence>
<dbReference type="Pfam" id="PF08447">
    <property type="entry name" value="PAS_3"/>
    <property type="match status" value="3"/>
</dbReference>
<organism evidence="20 21">
    <name type="scientific">Marinagarivorans cellulosilyticus</name>
    <dbReference type="NCBI Taxonomy" id="2721545"/>
    <lineage>
        <taxon>Bacteria</taxon>
        <taxon>Pseudomonadati</taxon>
        <taxon>Pseudomonadota</taxon>
        <taxon>Gammaproteobacteria</taxon>
        <taxon>Cellvibrionales</taxon>
        <taxon>Cellvibrionaceae</taxon>
        <taxon>Marinagarivorans</taxon>
    </lineage>
</organism>
<name>A0AAN1WGH3_9GAMM</name>
<evidence type="ECO:0000256" key="13">
    <source>
        <dbReference type="SAM" id="Coils"/>
    </source>
</evidence>
<feature type="domain" description="Response regulatory" evidence="16">
    <location>
        <begin position="1281"/>
        <end position="1401"/>
    </location>
</feature>
<protein>
    <recommendedName>
        <fullName evidence="10">Sensory/regulatory protein RpfC</fullName>
        <ecNumber evidence="2">2.7.13.3</ecNumber>
    </recommendedName>
</protein>
<dbReference type="InterPro" id="IPR011006">
    <property type="entry name" value="CheY-like_superfamily"/>
</dbReference>
<evidence type="ECO:0000313" key="20">
    <source>
        <dbReference type="EMBL" id="BCD97176.1"/>
    </source>
</evidence>
<sequence>MMLGLDVLIAVVIGALVGTLVAYVASTLVRRRAQKHSNLIALIARVQSRFLNNGDAKTAFYQLLEEMVAMTASDYGYIAEVRHDDYGQPYLRTRALWDTSWSPDTRELYRDQDLGGGMEFHDIQNILASVLVIGETVFINDVEAYSQKACDYEIRPMHTFVGLPVYVEQRLVAVVGLANRPTGYDLAQEQEVTPLLATVGQILDNCIISAQKRRVESQFETTKALVDGSNDAIVLSSNGVFIDCNPATQALFQCTKEQFLGKSLRDFSPEKQDDGSDSHTKALAYSRMVEGGEPQRFLWQYKKASGELFTAEVSLSSINDDGHKIFAAVLRDVTEQERYQRQIKEQKAQLELVLEGTSAGIWDWNLKTQEITFNERWANIIGYTLAELEPISLETWKHACHPDDFAASSSALHDCLSGKTDSYIFETRMRHKNGSWIWVLDTGKVVAKDEQGNPVRMVGTHIDIDLVKRSEERAAAANLQLKNFFNLSQDYMCVANVSGHFEKVNQKFVNELGYLESELLQQPFFNFIHPDDYDNTMDELLSLSDGHSSVGFRNRFRKHEGDYITLQWNLTPDPSNGKIYATAFDVTEKDKAEQELRMLSRIAKEVRTGVVVTDDQGRITWANEAFEGISGYCLDEFIGKKPKDFLHGVETDEKTIREMRAAIAEKRDFRVEVANYHKDGSIYWVDIDCSPMLGSGGELQGFMAIETDITEQKNNALELERQQMLLEQMSEIGNIGAWEVDLLTKEIYWSSFTRNIHQVDESFKPTLDKAINFYKEGDSRNKITSVVNKAIETGEAWALEVQLITAQGRELWVSTTGKAIFSNGRCVKLMGSFQDIDERKRHQITYQKSVLHSQALASLTLRDEVLHGDLVAAAPAILVSASDALQACRVSIWLFDDDCGQLECVSLYESEPKRFTSGAVLAKADYPEYFNYLFTHSILSAGDANTHPGSYEFSEGYLKPLGIVSMLDGVISGGGSFVGVVCVEHTQSRRDWSAAEETFVGTIATIVSSVVDREKRRKTEQVLITAIEEANAAAQAKSDFLASMSHEIRTPMNGVLGMLGLVLKTELNADQYRKINIAQNSAQSLLTIINDILDFSKIDAGKLEMELLAFDLIGLLAEVSETMAFRAEEQQLELILDVTGVAQPHVLGDPGRLRQIFMNLISNALKFTHQGEVVISAETTDNEDGRLCFVGHVTDTGIGISPEKQADLFDAFTQVDASNTRQYGGTGLGLSIVKKLCEAMDGEVWVESNLGQGSCFSFKIFLQKDTSPELALPKIDLNHRKVLVVDDNATNREIVAEQLAQWNIDVYLACGANEAVALCSAHIESGLFDIALLDMQMPGIDGATLGKTLKSDPRYRQMPLIMMTSQAQRGDAAEFAALGFAGYFPKPVSPQVLLNAIKVILEGSVLEYAAPLVTRHFLDNLEQPEIPLLSPTDWPLNARILLVEDHSINREVAINLLEDIGLTADVAVDGKEAISTLIQAPAAYPYQLVLMDCQMPVMDGFAATKAIRQGEAGDTNRNITIIAMTANALKGDKERCLDAGMNDYLPKPIDVEKLESTLKQWLLAVGNTPKATISDVNDKASVRDAPASNTFASNTFESTTSSSNTSSSNTSAGAPALNSQLLRPFSGPASHFSTQSCELGEDNVSDDARAVPLSNMEQKLEDLEAAIWDLAGALKRVRGRPERLLSLIQSYSEQSPEIISDLYQKIESNELAEAAALCHTLRGVAGNLGGTQLIAMAEHLEASCNQQDHDEAERLVGELLVSNNDFLTAIQGYRH</sequence>
<dbReference type="CDD" id="cd17546">
    <property type="entry name" value="REC_hyHK_CKI1_RcsC-like"/>
    <property type="match status" value="2"/>
</dbReference>
<dbReference type="GO" id="GO:0005886">
    <property type="term" value="C:plasma membrane"/>
    <property type="evidence" value="ECO:0007669"/>
    <property type="project" value="UniProtKB-SubCell"/>
</dbReference>
<feature type="domain" description="PAS" evidence="17">
    <location>
        <begin position="477"/>
        <end position="547"/>
    </location>
</feature>
<dbReference type="InterPro" id="IPR029016">
    <property type="entry name" value="GAF-like_dom_sf"/>
</dbReference>
<evidence type="ECO:0000259" key="17">
    <source>
        <dbReference type="PROSITE" id="PS50112"/>
    </source>
</evidence>
<dbReference type="Pfam" id="PF00512">
    <property type="entry name" value="HisKA"/>
    <property type="match status" value="1"/>
</dbReference>
<dbReference type="InterPro" id="IPR000700">
    <property type="entry name" value="PAS-assoc_C"/>
</dbReference>
<feature type="domain" description="Histidine kinase" evidence="15">
    <location>
        <begin position="1043"/>
        <end position="1264"/>
    </location>
</feature>
<evidence type="ECO:0000313" key="21">
    <source>
        <dbReference type="Proteomes" id="UP001320119"/>
    </source>
</evidence>
<keyword evidence="5" id="KW-0547">Nucleotide-binding</keyword>
<evidence type="ECO:0000256" key="2">
    <source>
        <dbReference type="ARBA" id="ARBA00012438"/>
    </source>
</evidence>
<dbReference type="SMART" id="SM00086">
    <property type="entry name" value="PAC"/>
    <property type="match status" value="5"/>
</dbReference>
<dbReference type="PROSITE" id="PS50110">
    <property type="entry name" value="RESPONSE_REGULATORY"/>
    <property type="match status" value="2"/>
</dbReference>
<proteinExistence type="predicted"/>
<dbReference type="PROSITE" id="PS50894">
    <property type="entry name" value="HPT"/>
    <property type="match status" value="1"/>
</dbReference>
<evidence type="ECO:0000256" key="11">
    <source>
        <dbReference type="PROSITE-ProRule" id="PRU00110"/>
    </source>
</evidence>
<evidence type="ECO:0000259" key="19">
    <source>
        <dbReference type="PROSITE" id="PS50894"/>
    </source>
</evidence>
<dbReference type="PROSITE" id="PS50112">
    <property type="entry name" value="PAS"/>
    <property type="match status" value="3"/>
</dbReference>
<keyword evidence="7" id="KW-0067">ATP-binding</keyword>
<evidence type="ECO:0000259" key="16">
    <source>
        <dbReference type="PROSITE" id="PS50110"/>
    </source>
</evidence>
<dbReference type="SUPFAM" id="SSF47226">
    <property type="entry name" value="Histidine-containing phosphotransfer domain, HPT domain"/>
    <property type="match status" value="1"/>
</dbReference>
<dbReference type="GO" id="GO:0005524">
    <property type="term" value="F:ATP binding"/>
    <property type="evidence" value="ECO:0007669"/>
    <property type="project" value="UniProtKB-KW"/>
</dbReference>
<evidence type="ECO:0000259" key="18">
    <source>
        <dbReference type="PROSITE" id="PS50113"/>
    </source>
</evidence>
<gene>
    <name evidence="20" type="ORF">MARGE09_P1377</name>
</gene>
<dbReference type="Gene3D" id="3.30.565.10">
    <property type="entry name" value="Histidine kinase-like ATPase, C-terminal domain"/>
    <property type="match status" value="1"/>
</dbReference>
<dbReference type="Pfam" id="PF13426">
    <property type="entry name" value="PAS_9"/>
    <property type="match status" value="2"/>
</dbReference>
<dbReference type="EC" id="2.7.13.3" evidence="2"/>
<dbReference type="InterPro" id="IPR003018">
    <property type="entry name" value="GAF"/>
</dbReference>
<feature type="domain" description="PAC" evidence="18">
    <location>
        <begin position="423"/>
        <end position="476"/>
    </location>
</feature>
<dbReference type="Pfam" id="PF13185">
    <property type="entry name" value="GAF_2"/>
    <property type="match status" value="1"/>
</dbReference>
<dbReference type="SMART" id="SM00387">
    <property type="entry name" value="HATPase_c"/>
    <property type="match status" value="1"/>
</dbReference>
<feature type="domain" description="PAS" evidence="17">
    <location>
        <begin position="346"/>
        <end position="419"/>
    </location>
</feature>
<dbReference type="InterPro" id="IPR001789">
    <property type="entry name" value="Sig_transdc_resp-reg_receiver"/>
</dbReference>
<dbReference type="SUPFAM" id="SSF52172">
    <property type="entry name" value="CheY-like"/>
    <property type="match status" value="2"/>
</dbReference>
<dbReference type="EMBL" id="AP023086">
    <property type="protein sequence ID" value="BCD97176.1"/>
    <property type="molecule type" value="Genomic_DNA"/>
</dbReference>
<feature type="coiled-coil region" evidence="13">
    <location>
        <begin position="702"/>
        <end position="729"/>
    </location>
</feature>
<evidence type="ECO:0000256" key="9">
    <source>
        <dbReference type="ARBA" id="ARBA00064003"/>
    </source>
</evidence>
<dbReference type="FunFam" id="1.10.287.130:FF:000002">
    <property type="entry name" value="Two-component osmosensing histidine kinase"/>
    <property type="match status" value="1"/>
</dbReference>
<dbReference type="SMART" id="SM00388">
    <property type="entry name" value="HisKA"/>
    <property type="match status" value="1"/>
</dbReference>
<dbReference type="SMART" id="SM00448">
    <property type="entry name" value="REC"/>
    <property type="match status" value="2"/>
</dbReference>
<dbReference type="Proteomes" id="UP001320119">
    <property type="component" value="Chromosome"/>
</dbReference>
<dbReference type="SUPFAM" id="SSF47384">
    <property type="entry name" value="Homodimeric domain of signal transducing histidine kinase"/>
    <property type="match status" value="1"/>
</dbReference>
<evidence type="ECO:0000256" key="12">
    <source>
        <dbReference type="PROSITE-ProRule" id="PRU00169"/>
    </source>
</evidence>
<feature type="domain" description="HPt" evidence="19">
    <location>
        <begin position="1680"/>
        <end position="1773"/>
    </location>
</feature>
<dbReference type="InterPro" id="IPR035965">
    <property type="entry name" value="PAS-like_dom_sf"/>
</dbReference>
<dbReference type="Gene3D" id="3.30.450.20">
    <property type="entry name" value="PAS domain"/>
    <property type="match status" value="5"/>
</dbReference>
<dbReference type="SMART" id="SM00091">
    <property type="entry name" value="PAS"/>
    <property type="match status" value="4"/>
</dbReference>
<dbReference type="Pfam" id="PF00072">
    <property type="entry name" value="Response_reg"/>
    <property type="match status" value="2"/>
</dbReference>
<feature type="domain" description="Response regulatory" evidence="16">
    <location>
        <begin position="1439"/>
        <end position="1562"/>
    </location>
</feature>
<keyword evidence="8" id="KW-0902">Two-component regulatory system</keyword>
<dbReference type="CDD" id="cd00082">
    <property type="entry name" value="HisKA"/>
    <property type="match status" value="1"/>
</dbReference>
<dbReference type="InterPro" id="IPR000014">
    <property type="entry name" value="PAS"/>
</dbReference>
<evidence type="ECO:0000256" key="5">
    <source>
        <dbReference type="ARBA" id="ARBA00022741"/>
    </source>
</evidence>
<dbReference type="InterPro" id="IPR036097">
    <property type="entry name" value="HisK_dim/P_sf"/>
</dbReference>
<dbReference type="SMART" id="SM00065">
    <property type="entry name" value="GAF"/>
    <property type="match status" value="2"/>
</dbReference>
<evidence type="ECO:0000256" key="8">
    <source>
        <dbReference type="ARBA" id="ARBA00023012"/>
    </source>
</evidence>
<evidence type="ECO:0000256" key="1">
    <source>
        <dbReference type="ARBA" id="ARBA00000085"/>
    </source>
</evidence>
<feature type="modified residue" description="4-aspartylphosphate" evidence="12">
    <location>
        <position position="1492"/>
    </location>
</feature>
<dbReference type="PROSITE" id="PS50113">
    <property type="entry name" value="PAC"/>
    <property type="match status" value="4"/>
</dbReference>
<reference evidence="20 21" key="1">
    <citation type="journal article" date="2022" name="IScience">
        <title>An ultrasensitive nanofiber-based assay for enzymatic hydrolysis and deep-sea microbial degradation of cellulose.</title>
        <authorList>
            <person name="Tsudome M."/>
            <person name="Tachioka M."/>
            <person name="Miyazaki M."/>
            <person name="Uchimura K."/>
            <person name="Tsuda M."/>
            <person name="Takaki Y."/>
            <person name="Deguchi S."/>
        </authorList>
    </citation>
    <scope>NUCLEOTIDE SEQUENCE [LARGE SCALE GENOMIC DNA]</scope>
    <source>
        <strain evidence="20 21">GE09</strain>
    </source>
</reference>
<dbReference type="InterPro" id="IPR003661">
    <property type="entry name" value="HisK_dim/P_dom"/>
</dbReference>
<dbReference type="SUPFAM" id="SSF55785">
    <property type="entry name" value="PYP-like sensor domain (PAS domain)"/>
    <property type="match status" value="5"/>
</dbReference>
<dbReference type="InterPro" id="IPR003594">
    <property type="entry name" value="HATPase_dom"/>
</dbReference>
<accession>A0AAN1WGH3</accession>
<dbReference type="Gene3D" id="3.40.50.2300">
    <property type="match status" value="2"/>
</dbReference>
<evidence type="ECO:0000256" key="4">
    <source>
        <dbReference type="ARBA" id="ARBA00022679"/>
    </source>
</evidence>
<feature type="modified residue" description="Phosphohistidine" evidence="11">
    <location>
        <position position="1719"/>
    </location>
</feature>
<evidence type="ECO:0000256" key="10">
    <source>
        <dbReference type="ARBA" id="ARBA00068150"/>
    </source>
</evidence>
<dbReference type="KEGG" id="marq:MARGE09_P1377"/>
<keyword evidence="3 12" id="KW-0597">Phosphoprotein</keyword>
<dbReference type="InterPro" id="IPR036641">
    <property type="entry name" value="HPT_dom_sf"/>
</dbReference>
<dbReference type="PANTHER" id="PTHR45339">
    <property type="entry name" value="HYBRID SIGNAL TRANSDUCTION HISTIDINE KINASE J"/>
    <property type="match status" value="1"/>
</dbReference>
<comment type="subunit">
    <text evidence="9">At low DSF concentrations, interacts with RpfF.</text>
</comment>
<keyword evidence="4" id="KW-0808">Transferase</keyword>
<dbReference type="FunFam" id="3.30.565.10:FF:000010">
    <property type="entry name" value="Sensor histidine kinase RcsC"/>
    <property type="match status" value="1"/>
</dbReference>
<dbReference type="InterPro" id="IPR036890">
    <property type="entry name" value="HATPase_C_sf"/>
</dbReference>
<evidence type="ECO:0000256" key="7">
    <source>
        <dbReference type="ARBA" id="ARBA00022840"/>
    </source>
</evidence>
<feature type="domain" description="PAC" evidence="18">
    <location>
        <begin position="797"/>
        <end position="848"/>
    </location>
</feature>
<feature type="domain" description="PAC" evidence="18">
    <location>
        <begin position="295"/>
        <end position="345"/>
    </location>
</feature>
<feature type="modified residue" description="4-aspartylphosphate" evidence="12">
    <location>
        <position position="1334"/>
    </location>
</feature>
<feature type="domain" description="PAC" evidence="18">
    <location>
        <begin position="667"/>
        <end position="721"/>
    </location>
</feature>
<feature type="region of interest" description="Disordered" evidence="14">
    <location>
        <begin position="1591"/>
        <end position="1615"/>
    </location>
</feature>
<dbReference type="Pfam" id="PF01627">
    <property type="entry name" value="Hpt"/>
    <property type="match status" value="1"/>
</dbReference>
<dbReference type="Gene3D" id="1.10.287.130">
    <property type="match status" value="1"/>
</dbReference>
<dbReference type="PROSITE" id="PS50109">
    <property type="entry name" value="HIS_KIN"/>
    <property type="match status" value="1"/>
</dbReference>
<dbReference type="InterPro" id="IPR001610">
    <property type="entry name" value="PAC"/>
</dbReference>
<dbReference type="SUPFAM" id="SSF55781">
    <property type="entry name" value="GAF domain-like"/>
    <property type="match status" value="2"/>
</dbReference>
<dbReference type="InterPro" id="IPR004358">
    <property type="entry name" value="Sig_transdc_His_kin-like_C"/>
</dbReference>
<dbReference type="InterPro" id="IPR008207">
    <property type="entry name" value="Sig_transdc_His_kin_Hpt_dom"/>
</dbReference>
<dbReference type="NCBIfam" id="TIGR00229">
    <property type="entry name" value="sensory_box"/>
    <property type="match status" value="4"/>
</dbReference>
<dbReference type="PRINTS" id="PR00344">
    <property type="entry name" value="BCTRLSENSOR"/>
</dbReference>
<keyword evidence="13" id="KW-0175">Coiled coil</keyword>
<dbReference type="Pfam" id="PF02518">
    <property type="entry name" value="HATPase_c"/>
    <property type="match status" value="1"/>
</dbReference>
<dbReference type="Gene3D" id="3.30.450.40">
    <property type="match status" value="2"/>
</dbReference>
<dbReference type="InterPro" id="IPR013655">
    <property type="entry name" value="PAS_fold_3"/>
</dbReference>
<dbReference type="PANTHER" id="PTHR45339:SF3">
    <property type="entry name" value="HISTIDINE KINASE"/>
    <property type="match status" value="1"/>
</dbReference>
<dbReference type="CDD" id="cd00130">
    <property type="entry name" value="PAS"/>
    <property type="match status" value="4"/>
</dbReference>
<dbReference type="InterPro" id="IPR005467">
    <property type="entry name" value="His_kinase_dom"/>
</dbReference>
<evidence type="ECO:0000256" key="14">
    <source>
        <dbReference type="SAM" id="MobiDB-lite"/>
    </source>
</evidence>
<dbReference type="RefSeq" id="WP_236986651.1">
    <property type="nucleotide sequence ID" value="NZ_AP023086.1"/>
</dbReference>
<dbReference type="Pfam" id="PF01590">
    <property type="entry name" value="GAF"/>
    <property type="match status" value="1"/>
</dbReference>
<keyword evidence="21" id="KW-1185">Reference proteome</keyword>
<evidence type="ECO:0000256" key="6">
    <source>
        <dbReference type="ARBA" id="ARBA00022777"/>
    </source>
</evidence>
<keyword evidence="6" id="KW-0418">Kinase</keyword>
<evidence type="ECO:0000259" key="15">
    <source>
        <dbReference type="PROSITE" id="PS50109"/>
    </source>
</evidence>
<dbReference type="SUPFAM" id="SSF55874">
    <property type="entry name" value="ATPase domain of HSP90 chaperone/DNA topoisomerase II/histidine kinase"/>
    <property type="match status" value="1"/>
</dbReference>
<dbReference type="GO" id="GO:0000155">
    <property type="term" value="F:phosphorelay sensor kinase activity"/>
    <property type="evidence" value="ECO:0007669"/>
    <property type="project" value="InterPro"/>
</dbReference>